<evidence type="ECO:0000313" key="3">
    <source>
        <dbReference type="EMBL" id="GAP03811.1"/>
    </source>
</evidence>
<gene>
    <name evidence="3" type="ORF">FTRO_0013580</name>
    <name evidence="2" type="ORF">R53137_KAKDMLNK_00400</name>
</gene>
<dbReference type="PROSITE" id="PS51257">
    <property type="entry name" value="PROKAR_LIPOPROTEIN"/>
    <property type="match status" value="1"/>
</dbReference>
<dbReference type="Proteomes" id="UP000064514">
    <property type="component" value="Unassembled WGS sequence"/>
</dbReference>
<evidence type="ECO:0000313" key="2">
    <source>
        <dbReference type="EMBL" id="CAK1232063.1"/>
    </source>
</evidence>
<reference evidence="2 4" key="2">
    <citation type="submission" date="2023-10" db="EMBL/GenBank/DDBJ databases">
        <authorList>
            <person name="Botero Cardona J."/>
        </authorList>
    </citation>
    <scope>NUCLEOTIDE SEQUENCE [LARGE SCALE GENOMIC DNA]</scope>
    <source>
        <strain evidence="2 4">R-53137</strain>
    </source>
</reference>
<keyword evidence="1" id="KW-1133">Transmembrane helix</keyword>
<feature type="transmembrane region" description="Helical" evidence="1">
    <location>
        <begin position="81"/>
        <end position="107"/>
    </location>
</feature>
<protein>
    <submittedName>
        <fullName evidence="2">DUF360 family (YvlD)</fullName>
    </submittedName>
    <submittedName>
        <fullName evidence="3">Putative membrane protein</fullName>
    </submittedName>
</protein>
<keyword evidence="4" id="KW-1185">Reference proteome</keyword>
<proteinExistence type="predicted"/>
<feature type="transmembrane region" description="Helical" evidence="1">
    <location>
        <begin position="12"/>
        <end position="43"/>
    </location>
</feature>
<dbReference type="AlphaFoldDB" id="A0A3F3GX89"/>
<dbReference type="EMBL" id="DF968078">
    <property type="protein sequence ID" value="GAP03811.1"/>
    <property type="molecule type" value="Genomic_DNA"/>
</dbReference>
<sequence length="117" mass="12806">MRFIMQAAINMAVFLACALLFPNGFVLANMTTALVAAVLLALLNRLIKPILVFVSLPLVIISLGFFLLIINTVLLELTAHIIHGFAFASFGWAMLVAILLTVANFLFMGQTKISVRR</sequence>
<evidence type="ECO:0000313" key="4">
    <source>
        <dbReference type="Proteomes" id="UP001314262"/>
    </source>
</evidence>
<dbReference type="RefSeq" id="WP_059393303.1">
    <property type="nucleotide sequence ID" value="NZ_BOJU01000002.1"/>
</dbReference>
<accession>A0A3F3GX89</accession>
<keyword evidence="1" id="KW-0472">Membrane</keyword>
<dbReference type="Pfam" id="PF04020">
    <property type="entry name" value="Phage_holin_4_2"/>
    <property type="match status" value="1"/>
</dbReference>
<feature type="transmembrane region" description="Helical" evidence="1">
    <location>
        <begin position="50"/>
        <end position="75"/>
    </location>
</feature>
<reference evidence="3" key="1">
    <citation type="journal article" date="2015" name="BMC Genomics">
        <title>Comparative genomics of Fructobacillus spp. and Leuconostoc spp. reveals niche-specific evolution of Fructobacillus spp.</title>
        <authorList>
            <person name="Endo A."/>
            <person name="Tanizawa Y."/>
            <person name="Tanaka N."/>
            <person name="Maeno S."/>
            <person name="Kumar H."/>
            <person name="Shiwa Y."/>
            <person name="Okada S."/>
            <person name="Yoshikawa H."/>
            <person name="Dicks L."/>
            <person name="Nakagawa J."/>
            <person name="Arita M."/>
        </authorList>
    </citation>
    <scope>NUCLEOTIDE SEQUENCE [LARGE SCALE GENOMIC DNA]</scope>
    <source>
        <strain evidence="3">F214-1</strain>
    </source>
</reference>
<dbReference type="PANTHER" id="PTHR37309:SF1">
    <property type="entry name" value="SLR0284 PROTEIN"/>
    <property type="match status" value="1"/>
</dbReference>
<dbReference type="Proteomes" id="UP001314262">
    <property type="component" value="Unassembled WGS sequence"/>
</dbReference>
<evidence type="ECO:0000256" key="1">
    <source>
        <dbReference type="SAM" id="Phobius"/>
    </source>
</evidence>
<dbReference type="InterPro" id="IPR007165">
    <property type="entry name" value="Phage_holin_4_2"/>
</dbReference>
<dbReference type="EMBL" id="CAUZLT010000001">
    <property type="protein sequence ID" value="CAK1232063.1"/>
    <property type="molecule type" value="Genomic_DNA"/>
</dbReference>
<organism evidence="3">
    <name type="scientific">Fructobacillus tropaeoli</name>
    <dbReference type="NCBI Taxonomy" id="709323"/>
    <lineage>
        <taxon>Bacteria</taxon>
        <taxon>Bacillati</taxon>
        <taxon>Bacillota</taxon>
        <taxon>Bacilli</taxon>
        <taxon>Lactobacillales</taxon>
        <taxon>Lactobacillaceae</taxon>
        <taxon>Fructobacillus</taxon>
    </lineage>
</organism>
<dbReference type="STRING" id="709323.GCA_001047135_00357"/>
<keyword evidence="1" id="KW-0812">Transmembrane</keyword>
<dbReference type="PANTHER" id="PTHR37309">
    <property type="entry name" value="SLR0284 PROTEIN"/>
    <property type="match status" value="1"/>
</dbReference>
<name>A0A3F3GX89_9LACO</name>